<organism evidence="1 2">
    <name type="scientific">Burkholderia stabilis</name>
    <dbReference type="NCBI Taxonomy" id="95485"/>
    <lineage>
        <taxon>Bacteria</taxon>
        <taxon>Pseudomonadati</taxon>
        <taxon>Pseudomonadota</taxon>
        <taxon>Betaproteobacteria</taxon>
        <taxon>Burkholderiales</taxon>
        <taxon>Burkholderiaceae</taxon>
        <taxon>Burkholderia</taxon>
        <taxon>Burkholderia cepacia complex</taxon>
    </lineage>
</organism>
<dbReference type="Proteomes" id="UP000218432">
    <property type="component" value="Chromosome 2"/>
</dbReference>
<gene>
    <name evidence="1" type="ORF">BSFP_051840</name>
</gene>
<accession>A0A1Y1BY02</accession>
<proteinExistence type="predicted"/>
<reference evidence="1 2" key="1">
    <citation type="journal article" date="2017" name="Genome Announc.">
        <title>Complete Genome Sequence of Burkholderia stabilis FERMP-21014.</title>
        <authorList>
            <person name="Konishi K."/>
            <person name="Kumagai T."/>
            <person name="Sakasegawa S."/>
            <person name="Tamura T."/>
        </authorList>
    </citation>
    <scope>NUCLEOTIDE SEQUENCE [LARGE SCALE GENOMIC DNA]</scope>
    <source>
        <strain evidence="1 2">FERMP-21014</strain>
    </source>
</reference>
<evidence type="ECO:0000313" key="2">
    <source>
        <dbReference type="Proteomes" id="UP000218432"/>
    </source>
</evidence>
<sequence>MDEFVSFMVSELADVSLVASMRFACIVAC</sequence>
<evidence type="ECO:0000313" key="1">
    <source>
        <dbReference type="EMBL" id="BAX62317.1"/>
    </source>
</evidence>
<name>A0A1Y1BY02_9BURK</name>
<protein>
    <submittedName>
        <fullName evidence="1">Uncharacterized protein</fullName>
    </submittedName>
</protein>
<dbReference type="EMBL" id="AP018112">
    <property type="protein sequence ID" value="BAX62317.1"/>
    <property type="molecule type" value="Genomic_DNA"/>
</dbReference>
<dbReference type="AlphaFoldDB" id="A0A1Y1BY02"/>